<dbReference type="Gene3D" id="1.10.260.40">
    <property type="entry name" value="lambda repressor-like DNA-binding domains"/>
    <property type="match status" value="1"/>
</dbReference>
<name>A0A506UQW1_9PROT</name>
<sequence length="387" mass="39871">MAEQQDETQFSGNARVQSEGQPQIGTLLRKRREELDWDIDEIAAHLKIRPVYLQALEEDAYEKLPERAYAVGYLKAYATLLGLDAGGLAVSFSRDALAKRAALQTPQLSFPEVPNERRFPLSVLLLLGAGVIGGAYGVWYHYAGHEMSVSAPLQQAAPGGASGLPTTSADLPQQTASSGAAPMPLSPAPVTSNPVSQPGSVSPSSPVAPAGSSNAASPESAASTATAMAAPTGSETVGQSVPDLSAEDATGGHDAPSMPDQLAGSSGPQTTAASAQLQTGAQGLMVHALKDSWLQVKDHSGKVVFSQTLKGGDNWIGDPENAPYMVTAGNAGGIVFRSGPVTSAPLGASGRVRRNVSVTPQAVQAGQFGHSELTSEKPTLDQKGEAQ</sequence>
<evidence type="ECO:0000313" key="5">
    <source>
        <dbReference type="Proteomes" id="UP000315037"/>
    </source>
</evidence>
<feature type="compositionally biased region" description="Polar residues" evidence="1">
    <location>
        <begin position="7"/>
        <end position="23"/>
    </location>
</feature>
<reference evidence="4 5" key="1">
    <citation type="submission" date="2019-03" db="EMBL/GenBank/DDBJ databases">
        <title>The complete genome sequence of Neokomagataea sp. Jb2 NBRC113641.</title>
        <authorList>
            <person name="Chua K.-O."/>
            <person name="Chan K.-G."/>
            <person name="See-Too W.-S."/>
        </authorList>
    </citation>
    <scope>NUCLEOTIDE SEQUENCE [LARGE SCALE GENOMIC DNA]</scope>
    <source>
        <strain evidence="4 5">Jb2</strain>
    </source>
</reference>
<feature type="compositionally biased region" description="Low complexity" evidence="1">
    <location>
        <begin position="192"/>
        <end position="234"/>
    </location>
</feature>
<dbReference type="RefSeq" id="WP_165600196.1">
    <property type="nucleotide sequence ID" value="NZ_SORZ01000001.1"/>
</dbReference>
<feature type="compositionally biased region" description="Polar residues" evidence="1">
    <location>
        <begin position="164"/>
        <end position="178"/>
    </location>
</feature>
<feature type="region of interest" description="Disordered" evidence="1">
    <location>
        <begin position="155"/>
        <end position="271"/>
    </location>
</feature>
<evidence type="ECO:0000313" key="4">
    <source>
        <dbReference type="EMBL" id="TPW35736.1"/>
    </source>
</evidence>
<keyword evidence="2" id="KW-0812">Transmembrane</keyword>
<gene>
    <name evidence="4" type="ORF">E3202_01960</name>
</gene>
<feature type="region of interest" description="Disordered" evidence="1">
    <location>
        <begin position="1"/>
        <end position="23"/>
    </location>
</feature>
<dbReference type="InterPro" id="IPR010982">
    <property type="entry name" value="Lambda_DNA-bd_dom_sf"/>
</dbReference>
<proteinExistence type="predicted"/>
<evidence type="ECO:0000259" key="3">
    <source>
        <dbReference type="Pfam" id="PF13464"/>
    </source>
</evidence>
<keyword evidence="2" id="KW-0472">Membrane</keyword>
<protein>
    <submittedName>
        <fullName evidence="4">Helix-turn-helix domain-containing protein</fullName>
    </submittedName>
</protein>
<feature type="region of interest" description="Disordered" evidence="1">
    <location>
        <begin position="360"/>
        <end position="387"/>
    </location>
</feature>
<evidence type="ECO:0000256" key="2">
    <source>
        <dbReference type="SAM" id="Phobius"/>
    </source>
</evidence>
<feature type="domain" description="Cytoskeleton protein RodZ-like C-terminal" evidence="3">
    <location>
        <begin position="287"/>
        <end position="354"/>
    </location>
</feature>
<feature type="compositionally biased region" description="Basic and acidic residues" evidence="1">
    <location>
        <begin position="373"/>
        <end position="387"/>
    </location>
</feature>
<evidence type="ECO:0000256" key="1">
    <source>
        <dbReference type="SAM" id="MobiDB-lite"/>
    </source>
</evidence>
<feature type="transmembrane region" description="Helical" evidence="2">
    <location>
        <begin position="119"/>
        <end position="142"/>
    </location>
</feature>
<keyword evidence="2" id="KW-1133">Transmembrane helix</keyword>
<dbReference type="PANTHER" id="PTHR34475">
    <property type="match status" value="1"/>
</dbReference>
<dbReference type="InterPro" id="IPR025194">
    <property type="entry name" value="RodZ-like_C"/>
</dbReference>
<comment type="caution">
    <text evidence="4">The sequence shown here is derived from an EMBL/GenBank/DDBJ whole genome shotgun (WGS) entry which is preliminary data.</text>
</comment>
<dbReference type="AlphaFoldDB" id="A0A506UQW1"/>
<dbReference type="EMBL" id="SORZ01000001">
    <property type="protein sequence ID" value="TPW35736.1"/>
    <property type="molecule type" value="Genomic_DNA"/>
</dbReference>
<dbReference type="Pfam" id="PF13413">
    <property type="entry name" value="HTH_25"/>
    <property type="match status" value="1"/>
</dbReference>
<dbReference type="InterPro" id="IPR050400">
    <property type="entry name" value="Bact_Cytoskel_RodZ"/>
</dbReference>
<dbReference type="Pfam" id="PF13464">
    <property type="entry name" value="RodZ_C"/>
    <property type="match status" value="1"/>
</dbReference>
<organism evidence="4 5">
    <name type="scientific">Oecophyllibacter saccharovorans</name>
    <dbReference type="NCBI Taxonomy" id="2558360"/>
    <lineage>
        <taxon>Bacteria</taxon>
        <taxon>Pseudomonadati</taxon>
        <taxon>Pseudomonadota</taxon>
        <taxon>Alphaproteobacteria</taxon>
        <taxon>Acetobacterales</taxon>
        <taxon>Acetobacteraceae</taxon>
        <taxon>Oecophyllibacter</taxon>
    </lineage>
</organism>
<keyword evidence="5" id="KW-1185">Reference proteome</keyword>
<dbReference type="PANTHER" id="PTHR34475:SF1">
    <property type="entry name" value="CYTOSKELETON PROTEIN RODZ"/>
    <property type="match status" value="1"/>
</dbReference>
<dbReference type="GO" id="GO:0003677">
    <property type="term" value="F:DNA binding"/>
    <property type="evidence" value="ECO:0007669"/>
    <property type="project" value="InterPro"/>
</dbReference>
<accession>A0A506UQW1</accession>
<dbReference type="Proteomes" id="UP000315037">
    <property type="component" value="Unassembled WGS sequence"/>
</dbReference>